<dbReference type="InterPro" id="IPR008538">
    <property type="entry name" value="Uma2"/>
</dbReference>
<dbReference type="AlphaFoldDB" id="A0A8J7DXZ6"/>
<evidence type="ECO:0000313" key="4">
    <source>
        <dbReference type="Proteomes" id="UP000654482"/>
    </source>
</evidence>
<evidence type="ECO:0000313" key="3">
    <source>
        <dbReference type="EMBL" id="MBE9117278.1"/>
    </source>
</evidence>
<comment type="caution">
    <text evidence="3">The sequence shown here is derived from an EMBL/GenBank/DDBJ whole genome shotgun (WGS) entry which is preliminary data.</text>
</comment>
<feature type="coiled-coil region" evidence="1">
    <location>
        <begin position="228"/>
        <end position="255"/>
    </location>
</feature>
<organism evidence="3 4">
    <name type="scientific">Lusitaniella coriacea LEGE 07157</name>
    <dbReference type="NCBI Taxonomy" id="945747"/>
    <lineage>
        <taxon>Bacteria</taxon>
        <taxon>Bacillati</taxon>
        <taxon>Cyanobacteriota</taxon>
        <taxon>Cyanophyceae</taxon>
        <taxon>Spirulinales</taxon>
        <taxon>Lusitaniellaceae</taxon>
        <taxon>Lusitaniella</taxon>
    </lineage>
</organism>
<proteinExistence type="predicted"/>
<name>A0A8J7DXZ6_9CYAN</name>
<protein>
    <submittedName>
        <fullName evidence="3">Uma2 family endonuclease</fullName>
    </submittedName>
</protein>
<dbReference type="PANTHER" id="PTHR33352">
    <property type="entry name" value="SLR1095 PROTEIN"/>
    <property type="match status" value="1"/>
</dbReference>
<reference evidence="3" key="1">
    <citation type="submission" date="2020-10" db="EMBL/GenBank/DDBJ databases">
        <authorList>
            <person name="Castelo-Branco R."/>
            <person name="Eusebio N."/>
            <person name="Adriana R."/>
            <person name="Vieira A."/>
            <person name="Brugerolle De Fraissinette N."/>
            <person name="Rezende De Castro R."/>
            <person name="Schneider M.P."/>
            <person name="Vasconcelos V."/>
            <person name="Leao P.N."/>
        </authorList>
    </citation>
    <scope>NUCLEOTIDE SEQUENCE</scope>
    <source>
        <strain evidence="3">LEGE 07157</strain>
    </source>
</reference>
<dbReference type="GO" id="GO:0004519">
    <property type="term" value="F:endonuclease activity"/>
    <property type="evidence" value="ECO:0007669"/>
    <property type="project" value="UniProtKB-KW"/>
</dbReference>
<accession>A0A8J7DXZ6</accession>
<gene>
    <name evidence="3" type="ORF">IQ249_15360</name>
</gene>
<dbReference type="EMBL" id="JADEWZ010000022">
    <property type="protein sequence ID" value="MBE9117278.1"/>
    <property type="molecule type" value="Genomic_DNA"/>
</dbReference>
<dbReference type="RefSeq" id="WP_194030365.1">
    <property type="nucleotide sequence ID" value="NZ_JADEWZ010000022.1"/>
</dbReference>
<evidence type="ECO:0000259" key="2">
    <source>
        <dbReference type="Pfam" id="PF05685"/>
    </source>
</evidence>
<dbReference type="InterPro" id="IPR012296">
    <property type="entry name" value="Nuclease_put_TT1808"/>
</dbReference>
<keyword evidence="1" id="KW-0175">Coiled coil</keyword>
<keyword evidence="3" id="KW-0255">Endonuclease</keyword>
<sequence>MVSSPAPPTTQPNLSTELAECGWRTVIETHADGTTTFTQIPLTPEEFLHPKEDYRLPNSTFHDDVAGHAKDVLTRRYASDPTVGVYRDLLIEWDIEGQKDLCPDTFVAFGISNKDQNRSKFIIANEGARPAFILEVVSPRYRKEDREKKVLEYARTQVPEYVIVDRRRQRGELVDEVLGYRLVEGIYQPIAPDEDGRILCETVGVLMSLQEGQLVIEDAETGERLLSSLELEAAKESAEQQAAEMAALLEQYRERFGEL</sequence>
<evidence type="ECO:0000256" key="1">
    <source>
        <dbReference type="SAM" id="Coils"/>
    </source>
</evidence>
<dbReference type="Pfam" id="PF05685">
    <property type="entry name" value="Uma2"/>
    <property type="match status" value="1"/>
</dbReference>
<dbReference type="Proteomes" id="UP000654482">
    <property type="component" value="Unassembled WGS sequence"/>
</dbReference>
<keyword evidence="3" id="KW-0540">Nuclease</keyword>
<feature type="domain" description="Putative restriction endonuclease" evidence="2">
    <location>
        <begin position="59"/>
        <end position="199"/>
    </location>
</feature>
<keyword evidence="4" id="KW-1185">Reference proteome</keyword>
<dbReference type="InterPro" id="IPR011335">
    <property type="entry name" value="Restrct_endonuc-II-like"/>
</dbReference>
<dbReference type="PANTHER" id="PTHR33352:SF3">
    <property type="entry name" value="SLR1612 PROTEIN"/>
    <property type="match status" value="1"/>
</dbReference>
<dbReference type="SUPFAM" id="SSF52980">
    <property type="entry name" value="Restriction endonuclease-like"/>
    <property type="match status" value="1"/>
</dbReference>
<dbReference type="Gene3D" id="3.90.1570.10">
    <property type="entry name" value="tt1808, chain A"/>
    <property type="match status" value="1"/>
</dbReference>
<dbReference type="CDD" id="cd06260">
    <property type="entry name" value="DUF820-like"/>
    <property type="match status" value="1"/>
</dbReference>
<keyword evidence="3" id="KW-0378">Hydrolase</keyword>